<organism evidence="1 2">
    <name type="scientific">Stenotrophobium rhamnosiphilum</name>
    <dbReference type="NCBI Taxonomy" id="2029166"/>
    <lineage>
        <taxon>Bacteria</taxon>
        <taxon>Pseudomonadati</taxon>
        <taxon>Pseudomonadota</taxon>
        <taxon>Gammaproteobacteria</taxon>
        <taxon>Nevskiales</taxon>
        <taxon>Nevskiaceae</taxon>
        <taxon>Stenotrophobium</taxon>
    </lineage>
</organism>
<proteinExistence type="predicted"/>
<comment type="caution">
    <text evidence="1">The sequence shown here is derived from an EMBL/GenBank/DDBJ whole genome shotgun (WGS) entry which is preliminary data.</text>
</comment>
<dbReference type="AlphaFoldDB" id="A0A2T5MB42"/>
<dbReference type="EMBL" id="QANS01000012">
    <property type="protein sequence ID" value="PTU27723.1"/>
    <property type="molecule type" value="Genomic_DNA"/>
</dbReference>
<reference evidence="1 2" key="1">
    <citation type="submission" date="2018-04" db="EMBL/GenBank/DDBJ databases">
        <title>Novel species isolated from glacier.</title>
        <authorList>
            <person name="Liu Q."/>
            <person name="Xin Y.-H."/>
        </authorList>
    </citation>
    <scope>NUCLEOTIDE SEQUENCE [LARGE SCALE GENOMIC DNA]</scope>
    <source>
        <strain evidence="1 2">GT1R17</strain>
    </source>
</reference>
<dbReference type="RefSeq" id="WP_107941883.1">
    <property type="nucleotide sequence ID" value="NZ_QANS01000012.1"/>
</dbReference>
<evidence type="ECO:0000313" key="1">
    <source>
        <dbReference type="EMBL" id="PTU27723.1"/>
    </source>
</evidence>
<evidence type="ECO:0000313" key="2">
    <source>
        <dbReference type="Proteomes" id="UP000244248"/>
    </source>
</evidence>
<keyword evidence="2" id="KW-1185">Reference proteome</keyword>
<dbReference type="Proteomes" id="UP000244248">
    <property type="component" value="Unassembled WGS sequence"/>
</dbReference>
<sequence length="69" mass="7861">MKKALTKQQEEVLLAELIERTGSRPGLPEFVDCLLMLLEDIPGFEGVDEAEVADLVVRLSETYRDQQRK</sequence>
<gene>
    <name evidence="1" type="ORF">CJD38_18120</name>
</gene>
<protein>
    <submittedName>
        <fullName evidence="1">Uncharacterized protein</fullName>
    </submittedName>
</protein>
<name>A0A2T5MB42_9GAMM</name>
<accession>A0A2T5MB42</accession>